<protein>
    <submittedName>
        <fullName evidence="1">Uncharacterized protein</fullName>
    </submittedName>
</protein>
<evidence type="ECO:0000313" key="1">
    <source>
        <dbReference type="EMBL" id="ABG82217.1"/>
    </source>
</evidence>
<dbReference type="PaxDb" id="195103-CPF_1234"/>
<accession>A0A0H2YNC3</accession>
<dbReference type="KEGG" id="cpf:CPF_1234"/>
<name>A0A0H2YNC3_CLOP1</name>
<dbReference type="Proteomes" id="UP000001823">
    <property type="component" value="Chromosome"/>
</dbReference>
<proteinExistence type="predicted"/>
<dbReference type="RefSeq" id="WP_011590619.1">
    <property type="nucleotide sequence ID" value="NC_008261.1"/>
</dbReference>
<dbReference type="AlphaFoldDB" id="A0A0H2YNC3"/>
<dbReference type="HOGENOM" id="CLU_2092540_0_0_9"/>
<organism evidence="1 2">
    <name type="scientific">Clostridium perfringens (strain ATCC 13124 / DSM 756 / JCM 1290 / NCIMB 6125 / NCTC 8237 / Type A)</name>
    <dbReference type="NCBI Taxonomy" id="195103"/>
    <lineage>
        <taxon>Bacteria</taxon>
        <taxon>Bacillati</taxon>
        <taxon>Bacillota</taxon>
        <taxon>Clostridia</taxon>
        <taxon>Eubacteriales</taxon>
        <taxon>Clostridiaceae</taxon>
        <taxon>Clostridium</taxon>
    </lineage>
</organism>
<evidence type="ECO:0000313" key="2">
    <source>
        <dbReference type="Proteomes" id="UP000001823"/>
    </source>
</evidence>
<dbReference type="EMBL" id="CP000246">
    <property type="protein sequence ID" value="ABG82217.1"/>
    <property type="molecule type" value="Genomic_DNA"/>
</dbReference>
<keyword evidence="2" id="KW-1185">Reference proteome</keyword>
<sequence>MELVNIYDEYREVNKNYVDFIEELVNKNFEGFSEDFVMGNLENFQNFIGDLKVKADDLQVEEENKDNLQDLKYLIVDTLFLTFDLNNFYKLKEFERFKMRFANYVNKRRRDEMLKSF</sequence>
<dbReference type="eggNOG" id="ENOG50323IM">
    <property type="taxonomic scope" value="Bacteria"/>
</dbReference>
<reference evidence="1 2" key="1">
    <citation type="journal article" date="2006" name="Genome Res.">
        <title>Skewed genomic variability in strains of the toxigenic bacterial pathogen, Clostridium perfringens.</title>
        <authorList>
            <person name="Myers G.S."/>
            <person name="Rasko D.A."/>
            <person name="Cheung J.K."/>
            <person name="Ravel J."/>
            <person name="Seshadri R."/>
            <person name="Deboy R.T."/>
            <person name="Ren Q."/>
            <person name="Varga J."/>
            <person name="Awad M.M."/>
            <person name="Brinkac L.M."/>
            <person name="Daugherty S.C."/>
            <person name="Haft D.H."/>
            <person name="Dodson R.J."/>
            <person name="Madupu R."/>
            <person name="Nelson W.C."/>
            <person name="Rosovitz M.J."/>
            <person name="Sullivan S.A."/>
            <person name="Khouri H."/>
            <person name="Dimitrov G.I."/>
            <person name="Watkins K.L."/>
            <person name="Mulligan S."/>
            <person name="Benton J."/>
            <person name="Radune D."/>
            <person name="Fisher D.J."/>
            <person name="Atkins H.S."/>
            <person name="Hiscox T."/>
            <person name="Jost B.H."/>
            <person name="Billington S.J."/>
            <person name="Songer J.G."/>
            <person name="McClane B.A."/>
            <person name="Titball R.W."/>
            <person name="Rood J.I."/>
            <person name="Melville S.B."/>
            <person name="Paulsen I.T."/>
        </authorList>
    </citation>
    <scope>NUCLEOTIDE SEQUENCE [LARGE SCALE GENOMIC DNA]</scope>
    <source>
        <strain evidence="2">ATCC 13124 / DSM 756 / JCM 1290 / NCIMB 6125 / NCTC 8237 / S 107 / Type A</strain>
    </source>
</reference>
<gene>
    <name evidence="1" type="ordered locus">CPF_1234</name>
</gene>